<dbReference type="Gene3D" id="3.30.1360.40">
    <property type="match status" value="1"/>
</dbReference>
<dbReference type="InterPro" id="IPR035516">
    <property type="entry name" value="Gyrase/topoIV_suA_C"/>
</dbReference>
<evidence type="ECO:0000313" key="12">
    <source>
        <dbReference type="Proteomes" id="UP001589792"/>
    </source>
</evidence>
<dbReference type="Proteomes" id="UP001589792">
    <property type="component" value="Unassembled WGS sequence"/>
</dbReference>
<dbReference type="InterPro" id="IPR006691">
    <property type="entry name" value="GyrA/parC_rep"/>
</dbReference>
<dbReference type="Gene3D" id="1.10.268.10">
    <property type="entry name" value="Topoisomerase, domain 3"/>
    <property type="match status" value="1"/>
</dbReference>
<gene>
    <name evidence="7 11" type="primary">parC</name>
    <name evidence="11" type="ORF">ACFFJ3_17645</name>
</gene>
<feature type="domain" description="Topo IIA-type catalytic" evidence="10">
    <location>
        <begin position="35"/>
        <end position="498"/>
    </location>
</feature>
<keyword evidence="5 7" id="KW-0472">Membrane</keyword>
<dbReference type="Gene3D" id="3.90.199.10">
    <property type="entry name" value="Topoisomerase II, domain 5"/>
    <property type="match status" value="1"/>
</dbReference>
<evidence type="ECO:0000256" key="3">
    <source>
        <dbReference type="ARBA" id="ARBA00023029"/>
    </source>
</evidence>
<organism evidence="11 12">
    <name type="scientific">Serratia aquatilis</name>
    <dbReference type="NCBI Taxonomy" id="1737515"/>
    <lineage>
        <taxon>Bacteria</taxon>
        <taxon>Pseudomonadati</taxon>
        <taxon>Pseudomonadota</taxon>
        <taxon>Gammaproteobacteria</taxon>
        <taxon>Enterobacterales</taxon>
        <taxon>Yersiniaceae</taxon>
        <taxon>Serratia</taxon>
    </lineage>
</organism>
<feature type="region of interest" description="Disordered" evidence="9">
    <location>
        <begin position="476"/>
        <end position="496"/>
    </location>
</feature>
<feature type="active site" description="O-(5'-phospho-DNA)-tyrosine intermediate" evidence="7 8">
    <location>
        <position position="124"/>
    </location>
</feature>
<dbReference type="InterPro" id="IPR013758">
    <property type="entry name" value="Topo_IIA_A/C_ab"/>
</dbReference>
<accession>A0ABV6EH30</accession>
<feature type="site" description="Interaction with DNA" evidence="7">
    <location>
        <position position="43"/>
    </location>
</feature>
<feature type="site" description="Interaction with DNA" evidence="7">
    <location>
        <position position="81"/>
    </location>
</feature>
<evidence type="ECO:0000256" key="4">
    <source>
        <dbReference type="ARBA" id="ARBA00023125"/>
    </source>
</evidence>
<keyword evidence="12" id="KW-1185">Reference proteome</keyword>
<feature type="site" description="Interaction with DNA" evidence="7">
    <location>
        <position position="79"/>
    </location>
</feature>
<comment type="caution">
    <text evidence="11">The sequence shown here is derived from an EMBL/GenBank/DDBJ whole genome shotgun (WGS) entry which is preliminary data.</text>
</comment>
<dbReference type="Pfam" id="PF03989">
    <property type="entry name" value="DNA_gyraseA_C"/>
    <property type="match status" value="2"/>
</dbReference>
<dbReference type="InterPro" id="IPR050220">
    <property type="entry name" value="Type_II_DNA_Topoisomerases"/>
</dbReference>
<dbReference type="EC" id="5.6.2.2" evidence="7"/>
<dbReference type="NCBIfam" id="TIGR01062">
    <property type="entry name" value="parC_Gneg"/>
    <property type="match status" value="1"/>
</dbReference>
<feature type="site" description="Transition state stabilizer" evidence="7">
    <location>
        <position position="123"/>
    </location>
</feature>
<keyword evidence="2 7" id="KW-1003">Cell membrane</keyword>
<evidence type="ECO:0000256" key="1">
    <source>
        <dbReference type="ARBA" id="ARBA00000185"/>
    </source>
</evidence>
<comment type="catalytic activity">
    <reaction evidence="1 7 8">
        <text>ATP-dependent breakage, passage and rejoining of double-stranded DNA.</text>
        <dbReference type="EC" id="5.6.2.2"/>
    </reaction>
</comment>
<dbReference type="RefSeq" id="WP_380677767.1">
    <property type="nucleotide sequence ID" value="NZ_CP173186.1"/>
</dbReference>
<sequence>MSELTHDGVERLPLHTFTENAYLNYSMYVIMDRALPYIGDGLKPVQRRIIYAMSELGLNNSAKFKKSARTVGDVLGKYHPHGDSACYEAMVLMAQPFSYRYPLVDGQGNWGAPDDPKSFAAMRYTESRLSKYAEVLLGELGQGTVEWGANFDGTMQEPKMLPARLPNILLNGTTGIAVGMATDIPPHNVREIAAAVIALIDKPGSSLDDLLEFVQGPDFPTEAEIITPRADIQKIYQNGRGSVRMRAIWKKEDGSAVITALPHQVSGAKVLEQIASQMRAKKLPMVEDLRDESDHENPTRLVIVPRSNRIDLDQVMNHLFATTDLERSYRINMNMIGLDNRPQVKGLVEILTEWLAFRRDTVRRRLNYRLEKVLKRLHILEGLLIAFLNIDEVIHIIRSEDEPKPVLMQRFGITDTQAEAILELKLRHLAKLEEFKIRGEQDELAKERDHLQALLASERKLNNLIKKEIQADAQAYGDDRRSPLTEREEAKAMSEHDFVPSEPVTIVLSEMGWVRSAKGHDIDPSGLSYKAGDSFRAAARGKSNQPVVFIDSTGRSYALDPLTLPSARGQGEPLTGKLTPPPGATVEQVLMAADDQKLLMASDAGYGFVCTFNDLVARNRAGKVMITLPDNAKALPPMEINSDDDMLLSITAAGRMLMFPVADLPQLSKGKGNKIVSIPSAQAASGEDKLAWLFVLPPQTSITLHVGKRKLKLRPEDLQKFRAERGRKGTLLPRGLQRIDRVELDMPERPSTGDSEE</sequence>
<name>A0ABV6EH30_9GAMM</name>
<dbReference type="InterPro" id="IPR013757">
    <property type="entry name" value="Topo_IIA_A_a_sf"/>
</dbReference>
<reference evidence="11 12" key="1">
    <citation type="submission" date="2024-09" db="EMBL/GenBank/DDBJ databases">
        <authorList>
            <person name="Sun Q."/>
            <person name="Mori K."/>
        </authorList>
    </citation>
    <scope>NUCLEOTIDE SEQUENCE [LARGE SCALE GENOMIC DNA]</scope>
    <source>
        <strain evidence="11 12">CCM 8626</strain>
    </source>
</reference>
<dbReference type="InterPro" id="IPR013760">
    <property type="entry name" value="Topo_IIA-like_dom_sf"/>
</dbReference>
<dbReference type="EMBL" id="JBHLXG010000018">
    <property type="protein sequence ID" value="MFC0228295.1"/>
    <property type="molecule type" value="Genomic_DNA"/>
</dbReference>
<dbReference type="NCBIfam" id="NF004044">
    <property type="entry name" value="PRK05561.1"/>
    <property type="match status" value="1"/>
</dbReference>
<dbReference type="SMART" id="SM00434">
    <property type="entry name" value="TOP4c"/>
    <property type="match status" value="1"/>
</dbReference>
<dbReference type="PANTHER" id="PTHR43493">
    <property type="entry name" value="DNA GYRASE/TOPOISOMERASE SUBUNIT A"/>
    <property type="match status" value="1"/>
</dbReference>
<evidence type="ECO:0000256" key="8">
    <source>
        <dbReference type="PROSITE-ProRule" id="PRU01384"/>
    </source>
</evidence>
<comment type="subunit">
    <text evidence="7">Heterotetramer composed of ParC and ParE.</text>
</comment>
<keyword evidence="3 7" id="KW-0799">Topoisomerase</keyword>
<dbReference type="InterPro" id="IPR005742">
    <property type="entry name" value="TopoIV_A_Gneg"/>
</dbReference>
<comment type="function">
    <text evidence="7">Topoisomerase IV is essential for chromosome segregation. It relaxes supercoiled DNA. Performs the decatenation events required during the replication of a circular DNA molecule.</text>
</comment>
<proteinExistence type="inferred from homology"/>
<comment type="subcellular location">
    <subcellularLocation>
        <location evidence="7">Cell membrane</location>
        <topology evidence="7">Peripheral membrane protein</topology>
    </subcellularLocation>
</comment>
<dbReference type="InterPro" id="IPR002205">
    <property type="entry name" value="Topo_IIA_dom_A"/>
</dbReference>
<keyword evidence="6 7" id="KW-0413">Isomerase</keyword>
<protein>
    <recommendedName>
        <fullName evidence="7">DNA topoisomerase 4 subunit A</fullName>
        <ecNumber evidence="7">5.6.2.2</ecNumber>
    </recommendedName>
    <alternativeName>
        <fullName evidence="7">Topoisomerase IV subunit A</fullName>
    </alternativeName>
</protein>
<dbReference type="PROSITE" id="PS52040">
    <property type="entry name" value="TOPO_IIA"/>
    <property type="match status" value="1"/>
</dbReference>
<dbReference type="Pfam" id="PF00521">
    <property type="entry name" value="DNA_topoisoIV"/>
    <property type="match status" value="1"/>
</dbReference>
<dbReference type="SUPFAM" id="SSF101904">
    <property type="entry name" value="GyrA/ParC C-terminal domain-like"/>
    <property type="match status" value="1"/>
</dbReference>
<dbReference type="GO" id="GO:0003918">
    <property type="term" value="F:DNA topoisomerase type II (double strand cut, ATP-hydrolyzing) activity"/>
    <property type="evidence" value="ECO:0007669"/>
    <property type="project" value="UniProtKB-EC"/>
</dbReference>
<evidence type="ECO:0000313" key="11">
    <source>
        <dbReference type="EMBL" id="MFC0228295.1"/>
    </source>
</evidence>
<dbReference type="CDD" id="cd00187">
    <property type="entry name" value="TOP4c"/>
    <property type="match status" value="1"/>
</dbReference>
<evidence type="ECO:0000256" key="7">
    <source>
        <dbReference type="HAMAP-Rule" id="MF_00936"/>
    </source>
</evidence>
<evidence type="ECO:0000256" key="2">
    <source>
        <dbReference type="ARBA" id="ARBA00022475"/>
    </source>
</evidence>
<comment type="similarity">
    <text evidence="7">Belongs to the type II topoisomerase GyrA/ParC subunit family. ParC type 1 subfamily.</text>
</comment>
<feature type="compositionally biased region" description="Basic and acidic residues" evidence="9">
    <location>
        <begin position="477"/>
        <end position="496"/>
    </location>
</feature>
<dbReference type="PANTHER" id="PTHR43493:SF1">
    <property type="entry name" value="DNA TOPOISOMERASE 4 SUBUNIT A"/>
    <property type="match status" value="1"/>
</dbReference>
<keyword evidence="4 7" id="KW-0238">DNA-binding</keyword>
<evidence type="ECO:0000256" key="9">
    <source>
        <dbReference type="SAM" id="MobiDB-lite"/>
    </source>
</evidence>
<dbReference type="HAMAP" id="MF_00936">
    <property type="entry name" value="ParC_type1"/>
    <property type="match status" value="1"/>
</dbReference>
<evidence type="ECO:0000256" key="6">
    <source>
        <dbReference type="ARBA" id="ARBA00023235"/>
    </source>
</evidence>
<evidence type="ECO:0000256" key="5">
    <source>
        <dbReference type="ARBA" id="ARBA00023136"/>
    </source>
</evidence>
<evidence type="ECO:0000259" key="10">
    <source>
        <dbReference type="PROSITE" id="PS52040"/>
    </source>
</evidence>
<dbReference type="Gene3D" id="2.120.10.90">
    <property type="entry name" value="DNA gyrase/topoisomerase IV, subunit A, C-terminal"/>
    <property type="match status" value="1"/>
</dbReference>
<dbReference type="SUPFAM" id="SSF56719">
    <property type="entry name" value="Type II DNA topoisomerase"/>
    <property type="match status" value="1"/>
</dbReference>